<feature type="domain" description="DNA-binding transcriptional repressor CapW winged helix-turn-helix" evidence="3">
    <location>
        <begin position="13"/>
        <end position="75"/>
    </location>
</feature>
<evidence type="ECO:0000259" key="1">
    <source>
        <dbReference type="Pfam" id="PF13280"/>
    </source>
</evidence>
<dbReference type="PANTHER" id="PTHR34580">
    <property type="match status" value="1"/>
</dbReference>
<dbReference type="Proteomes" id="UP000286976">
    <property type="component" value="Unassembled WGS sequence"/>
</dbReference>
<reference evidence="4 5" key="1">
    <citation type="journal article" date="2011" name="Front. Microbiol.">
        <title>Genomic signatures of strain selection and enhancement in Bacillus atrophaeus var. globigii, a historical biowarfare simulant.</title>
        <authorList>
            <person name="Gibbons H.S."/>
            <person name="Broomall S.M."/>
            <person name="McNew L.A."/>
            <person name="Daligault H."/>
            <person name="Chapman C."/>
            <person name="Bruce D."/>
            <person name="Karavis M."/>
            <person name="Krepps M."/>
            <person name="McGregor P.A."/>
            <person name="Hong C."/>
            <person name="Park K.H."/>
            <person name="Akmal A."/>
            <person name="Feldman A."/>
            <person name="Lin J.S."/>
            <person name="Chang W.E."/>
            <person name="Higgs B.W."/>
            <person name="Demirev P."/>
            <person name="Lindquist J."/>
            <person name="Liem A."/>
            <person name="Fochler E."/>
            <person name="Read T.D."/>
            <person name="Tapia R."/>
            <person name="Johnson S."/>
            <person name="Bishop-Lilly K.A."/>
            <person name="Detter C."/>
            <person name="Han C."/>
            <person name="Sozhamannan S."/>
            <person name="Rosenzweig C.N."/>
            <person name="Skowronski E.W."/>
        </authorList>
    </citation>
    <scope>NUCLEOTIDE SEQUENCE [LARGE SCALE GENOMIC DNA]</scope>
    <source>
        <strain evidence="4 5">AIT1</strain>
    </source>
</reference>
<dbReference type="InterPro" id="IPR026881">
    <property type="entry name" value="WYL_dom"/>
</dbReference>
<protein>
    <submittedName>
        <fullName evidence="4">WYL domain-containing protein</fullName>
    </submittedName>
</protein>
<feature type="domain" description="WYL" evidence="1">
    <location>
        <begin position="115"/>
        <end position="181"/>
    </location>
</feature>
<dbReference type="Pfam" id="PF13280">
    <property type="entry name" value="WYL"/>
    <property type="match status" value="1"/>
</dbReference>
<comment type="caution">
    <text evidence="4">The sequence shown here is derived from an EMBL/GenBank/DDBJ whole genome shotgun (WGS) entry which is preliminary data.</text>
</comment>
<gene>
    <name evidence="4" type="ORF">CWE15_04480</name>
</gene>
<evidence type="ECO:0000313" key="5">
    <source>
        <dbReference type="Proteomes" id="UP000286976"/>
    </source>
</evidence>
<evidence type="ECO:0000259" key="3">
    <source>
        <dbReference type="Pfam" id="PF26109"/>
    </source>
</evidence>
<feature type="domain" description="DNA-binding transcriptional repressor CapW C-terminal dimerisation" evidence="2">
    <location>
        <begin position="206"/>
        <end position="274"/>
    </location>
</feature>
<dbReference type="Pfam" id="PF26109">
    <property type="entry name" value="WHD_BrxR"/>
    <property type="match status" value="1"/>
</dbReference>
<dbReference type="PROSITE" id="PS52050">
    <property type="entry name" value="WYL"/>
    <property type="match status" value="1"/>
</dbReference>
<proteinExistence type="predicted"/>
<accession>A0A432X752</accession>
<dbReference type="OrthoDB" id="6400324at2"/>
<dbReference type="PIRSF" id="PIRSF015558">
    <property type="entry name" value="Txn_reg_DeoR_prd"/>
    <property type="match status" value="1"/>
</dbReference>
<dbReference type="RefSeq" id="WP_126756885.1">
    <property type="nucleotide sequence ID" value="NZ_PIPQ01000002.1"/>
</dbReference>
<dbReference type="Pfam" id="PF26107">
    <property type="entry name" value="BrxR_CTD"/>
    <property type="match status" value="1"/>
</dbReference>
<dbReference type="InterPro" id="IPR059019">
    <property type="entry name" value="WHD_CapW"/>
</dbReference>
<dbReference type="InterPro" id="IPR016634">
    <property type="entry name" value="CapW-like"/>
</dbReference>
<dbReference type="InterPro" id="IPR059020">
    <property type="entry name" value="CapW_CTD"/>
</dbReference>
<dbReference type="EMBL" id="PIPQ01000002">
    <property type="protein sequence ID" value="RUO42675.1"/>
    <property type="molecule type" value="Genomic_DNA"/>
</dbReference>
<sequence>MFDKLSGYQKELLAHIEFKGRFFGLVSRLDLTSRFEISDASATRTFRLYNELAPDNIIYRPNIKRYEWQETAKPIIPISTAKCLGTLIDGFGDSYAHIEGETIAARNSLINTDLDVLSVVTRAIKRKHALRICYLSKTNPQGSYREIVPHSIADSGLRWHVRAYDRKRQSFIDFVVNRIKSGVPLKSEPVPDSQMIAADDDWNTFVALEIQPHPRLAGIKNVIEFEYRMIGGVLVRKVRQALAGYLLDSWNVDVSDDASLEGDHIMLHLKNTQQLNFKGKVLAPGAYKDFSDSQS</sequence>
<name>A0A432X752_9GAMM</name>
<organism evidence="4 5">
    <name type="scientific">Aliidiomarina taiwanensis</name>
    <dbReference type="NCBI Taxonomy" id="946228"/>
    <lineage>
        <taxon>Bacteria</taxon>
        <taxon>Pseudomonadati</taxon>
        <taxon>Pseudomonadota</taxon>
        <taxon>Gammaproteobacteria</taxon>
        <taxon>Alteromonadales</taxon>
        <taxon>Idiomarinaceae</taxon>
        <taxon>Aliidiomarina</taxon>
    </lineage>
</organism>
<evidence type="ECO:0000313" key="4">
    <source>
        <dbReference type="EMBL" id="RUO42675.1"/>
    </source>
</evidence>
<dbReference type="InterPro" id="IPR051534">
    <property type="entry name" value="CBASS_pafABC_assoc_protein"/>
</dbReference>
<dbReference type="AlphaFoldDB" id="A0A432X752"/>
<keyword evidence="5" id="KW-1185">Reference proteome</keyword>
<evidence type="ECO:0000259" key="2">
    <source>
        <dbReference type="Pfam" id="PF26107"/>
    </source>
</evidence>
<dbReference type="PANTHER" id="PTHR34580:SF3">
    <property type="entry name" value="PROTEIN PAFB"/>
    <property type="match status" value="1"/>
</dbReference>